<dbReference type="Gene3D" id="3.30.710.10">
    <property type="entry name" value="Potassium Channel Kv1.1, Chain A"/>
    <property type="match status" value="1"/>
</dbReference>
<organism evidence="2 3">
    <name type="scientific">Trichogramma brassicae</name>
    <dbReference type="NCBI Taxonomy" id="86971"/>
    <lineage>
        <taxon>Eukaryota</taxon>
        <taxon>Metazoa</taxon>
        <taxon>Ecdysozoa</taxon>
        <taxon>Arthropoda</taxon>
        <taxon>Hexapoda</taxon>
        <taxon>Insecta</taxon>
        <taxon>Pterygota</taxon>
        <taxon>Neoptera</taxon>
        <taxon>Endopterygota</taxon>
        <taxon>Hymenoptera</taxon>
        <taxon>Apocrita</taxon>
        <taxon>Proctotrupomorpha</taxon>
        <taxon>Chalcidoidea</taxon>
        <taxon>Trichogrammatidae</taxon>
        <taxon>Trichogramma</taxon>
    </lineage>
</organism>
<reference evidence="2 3" key="1">
    <citation type="submission" date="2020-02" db="EMBL/GenBank/DDBJ databases">
        <authorList>
            <person name="Ferguson B K."/>
        </authorList>
    </citation>
    <scope>NUCLEOTIDE SEQUENCE [LARGE SCALE GENOMIC DNA]</scope>
</reference>
<dbReference type="PANTHER" id="PTHR24413">
    <property type="entry name" value="SPECKLE-TYPE POZ PROTEIN"/>
    <property type="match status" value="1"/>
</dbReference>
<dbReference type="Proteomes" id="UP000479190">
    <property type="component" value="Unassembled WGS sequence"/>
</dbReference>
<dbReference type="EMBL" id="CADCXV010000928">
    <property type="protein sequence ID" value="CAB0038960.1"/>
    <property type="molecule type" value="Genomic_DNA"/>
</dbReference>
<evidence type="ECO:0000313" key="3">
    <source>
        <dbReference type="Proteomes" id="UP000479190"/>
    </source>
</evidence>
<dbReference type="OrthoDB" id="7693331at2759"/>
<dbReference type="InterPro" id="IPR011333">
    <property type="entry name" value="SKP1/BTB/POZ_sf"/>
</dbReference>
<dbReference type="SUPFAM" id="SSF54695">
    <property type="entry name" value="POZ domain"/>
    <property type="match status" value="1"/>
</dbReference>
<accession>A0A6H5ISW6</accession>
<evidence type="ECO:0000259" key="1">
    <source>
        <dbReference type="PROSITE" id="PS50097"/>
    </source>
</evidence>
<proteinExistence type="predicted"/>
<protein>
    <recommendedName>
        <fullName evidence="1">BTB domain-containing protein</fullName>
    </recommendedName>
</protein>
<dbReference type="Pfam" id="PF00651">
    <property type="entry name" value="BTB"/>
    <property type="match status" value="1"/>
</dbReference>
<sequence length="369" mass="42562">MADTTTDVITEATRSLTINQARGQPFDYKWTIKSPRDQPQMEGLYLTESPQFKALTDVQTWKLVCYQGNTGMEDTMTVALVQMLDNASIQYVDYDCKVSDQDARPINASYGCVSVRGNHLVSLVDFPRNSWEICRSIVVQLKLWRKSVNANYFQPERKTYLHDGTDCREQHHVTNLSLDMGEALLSGMFSDVTLVVEGRKFKAHRFVLAARSPVFAKMFMSSMRESREQEITIPTANRDCFLKFLQFCYTDAVQNVELDAFGLLMLADHYDVKGLRWVCEKCLLAVMCAENAIDVMLVADLINDAKLLTKAMEYIKPRQEQVYKTSRHDEIMATRPNQLLRMKWMVENYRIEEPKKEEPEGKKVRELLV</sequence>
<dbReference type="SMART" id="SM00225">
    <property type="entry name" value="BTB"/>
    <property type="match status" value="1"/>
</dbReference>
<keyword evidence="3" id="KW-1185">Reference proteome</keyword>
<dbReference type="CDD" id="cd18186">
    <property type="entry name" value="BTB_POZ_ZBTB_KLHL-like"/>
    <property type="match status" value="1"/>
</dbReference>
<dbReference type="AlphaFoldDB" id="A0A6H5ISW6"/>
<name>A0A6H5ISW6_9HYME</name>
<dbReference type="PROSITE" id="PS50097">
    <property type="entry name" value="BTB"/>
    <property type="match status" value="1"/>
</dbReference>
<gene>
    <name evidence="2" type="ORF">TBRA_LOCUS10727</name>
</gene>
<evidence type="ECO:0000313" key="2">
    <source>
        <dbReference type="EMBL" id="CAB0038960.1"/>
    </source>
</evidence>
<feature type="domain" description="BTB" evidence="1">
    <location>
        <begin position="190"/>
        <end position="257"/>
    </location>
</feature>
<dbReference type="InterPro" id="IPR000210">
    <property type="entry name" value="BTB/POZ_dom"/>
</dbReference>